<proteinExistence type="predicted"/>
<dbReference type="STRING" id="501024.RTCCBAU85039_4448"/>
<dbReference type="InterPro" id="IPR036661">
    <property type="entry name" value="Luciferase-like_sf"/>
</dbReference>
<protein>
    <submittedName>
        <fullName evidence="5">FMN-dependent oxidoreductase, nitrilotriacetate monooxygenase family</fullName>
    </submittedName>
    <submittedName>
        <fullName evidence="6">Luciferase-like monooxygenase</fullName>
    </submittedName>
</protein>
<dbReference type="AlphaFoldDB" id="A0A1H8MYB2"/>
<keyword evidence="4 5" id="KW-0503">Monooxygenase</keyword>
<keyword evidence="3" id="KW-0560">Oxidoreductase</keyword>
<keyword evidence="8" id="KW-1185">Reference proteome</keyword>
<sequence length="97" mass="10644">MARRKDKIKLGAFLLFTGHHVAAWRHPKASVGTELEHYLELARLAEAAKFDTIFFADGVGARIKDVEAASRKAIAVAIPSSRSLSSRRCRRLPATSA</sequence>
<keyword evidence="1" id="KW-0285">Flavoprotein</keyword>
<evidence type="ECO:0000313" key="6">
    <source>
        <dbReference type="EMBL" id="SEO22347.1"/>
    </source>
</evidence>
<keyword evidence="2" id="KW-0288">FMN</keyword>
<dbReference type="EMBL" id="FNXB01000028">
    <property type="protein sequence ID" value="SEI09573.1"/>
    <property type="molecule type" value="Genomic_DNA"/>
</dbReference>
<evidence type="ECO:0000256" key="3">
    <source>
        <dbReference type="ARBA" id="ARBA00023002"/>
    </source>
</evidence>
<evidence type="ECO:0000256" key="4">
    <source>
        <dbReference type="ARBA" id="ARBA00023033"/>
    </source>
</evidence>
<reference evidence="5" key="3">
    <citation type="submission" date="2016-10" db="EMBL/GenBank/DDBJ databases">
        <authorList>
            <person name="de Groot N.N."/>
        </authorList>
    </citation>
    <scope>NUCLEOTIDE SEQUENCE [LARGE SCALE GENOMIC DNA]</scope>
    <source>
        <strain evidence="5">CCBAU85039</strain>
    </source>
</reference>
<dbReference type="Proteomes" id="UP000198939">
    <property type="component" value="Unassembled WGS sequence"/>
</dbReference>
<evidence type="ECO:0000256" key="2">
    <source>
        <dbReference type="ARBA" id="ARBA00022643"/>
    </source>
</evidence>
<dbReference type="InterPro" id="IPR051260">
    <property type="entry name" value="Diverse_substr_monoxygenases"/>
</dbReference>
<dbReference type="GO" id="GO:0004497">
    <property type="term" value="F:monooxygenase activity"/>
    <property type="evidence" value="ECO:0007669"/>
    <property type="project" value="UniProtKB-KW"/>
</dbReference>
<evidence type="ECO:0000313" key="5">
    <source>
        <dbReference type="EMBL" id="SEI09573.1"/>
    </source>
</evidence>
<dbReference type="SUPFAM" id="SSF51679">
    <property type="entry name" value="Bacterial luciferase-like"/>
    <property type="match status" value="1"/>
</dbReference>
<reference evidence="6 8" key="1">
    <citation type="submission" date="2016-10" db="EMBL/GenBank/DDBJ databases">
        <authorList>
            <person name="Varghese N."/>
            <person name="Submissions S."/>
        </authorList>
    </citation>
    <scope>NUCLEOTIDE SEQUENCE [LARGE SCALE GENOMIC DNA]</scope>
    <source>
        <strain evidence="6 8">CGMCC 1.7071</strain>
    </source>
</reference>
<dbReference type="GO" id="GO:0016705">
    <property type="term" value="F:oxidoreductase activity, acting on paired donors, with incorporation or reduction of molecular oxygen"/>
    <property type="evidence" value="ECO:0007669"/>
    <property type="project" value="InterPro"/>
</dbReference>
<accession>A0A1H8MYB2</accession>
<dbReference type="PANTHER" id="PTHR30011:SF16">
    <property type="entry name" value="C2H2 FINGER DOMAIN TRANSCRIPTION FACTOR (EUROFUNG)-RELATED"/>
    <property type="match status" value="1"/>
</dbReference>
<dbReference type="EMBL" id="FOCV01000013">
    <property type="protein sequence ID" value="SEO22347.1"/>
    <property type="molecule type" value="Genomic_DNA"/>
</dbReference>
<evidence type="ECO:0000313" key="7">
    <source>
        <dbReference type="Proteomes" id="UP000183063"/>
    </source>
</evidence>
<dbReference type="PANTHER" id="PTHR30011">
    <property type="entry name" value="ALKANESULFONATE MONOOXYGENASE-RELATED"/>
    <property type="match status" value="1"/>
</dbReference>
<dbReference type="Proteomes" id="UP000183063">
    <property type="component" value="Unassembled WGS sequence"/>
</dbReference>
<gene>
    <name evidence="5" type="ORF">RTCCBAU85039_4448</name>
    <name evidence="6" type="ORF">SAMN05216228_1013130</name>
</gene>
<name>A0A1H8MYB2_9HYPH</name>
<reference evidence="7" key="2">
    <citation type="submission" date="2016-10" db="EMBL/GenBank/DDBJ databases">
        <authorList>
            <person name="Wibberg D."/>
        </authorList>
    </citation>
    <scope>NUCLEOTIDE SEQUENCE [LARGE SCALE GENOMIC DNA]</scope>
</reference>
<dbReference type="Gene3D" id="3.20.20.30">
    <property type="entry name" value="Luciferase-like domain"/>
    <property type="match status" value="1"/>
</dbReference>
<evidence type="ECO:0000256" key="1">
    <source>
        <dbReference type="ARBA" id="ARBA00022630"/>
    </source>
</evidence>
<organism evidence="5 7">
    <name type="scientific">Rhizobium tibeticum</name>
    <dbReference type="NCBI Taxonomy" id="501024"/>
    <lineage>
        <taxon>Bacteria</taxon>
        <taxon>Pseudomonadati</taxon>
        <taxon>Pseudomonadota</taxon>
        <taxon>Alphaproteobacteria</taxon>
        <taxon>Hyphomicrobiales</taxon>
        <taxon>Rhizobiaceae</taxon>
        <taxon>Rhizobium/Agrobacterium group</taxon>
        <taxon>Rhizobium</taxon>
    </lineage>
</organism>
<evidence type="ECO:0000313" key="8">
    <source>
        <dbReference type="Proteomes" id="UP000198939"/>
    </source>
</evidence>